<keyword evidence="4" id="KW-1185">Reference proteome</keyword>
<evidence type="ECO:0000313" key="4">
    <source>
        <dbReference type="Proteomes" id="UP000217935"/>
    </source>
</evidence>
<dbReference type="STRING" id="1758178.GCA_001550095_04015"/>
<dbReference type="RefSeq" id="WP_066703259.1">
    <property type="nucleotide sequence ID" value="NZ_CP022196.1"/>
</dbReference>
<dbReference type="OrthoDB" id="7868042at2"/>
<feature type="coiled-coil region" evidence="1">
    <location>
        <begin position="131"/>
        <end position="158"/>
    </location>
</feature>
<evidence type="ECO:0000256" key="2">
    <source>
        <dbReference type="SAM" id="Phobius"/>
    </source>
</evidence>
<keyword evidence="2" id="KW-0472">Membrane</keyword>
<dbReference type="AlphaFoldDB" id="A0A291GD49"/>
<keyword evidence="2" id="KW-1133">Transmembrane helix</keyword>
<accession>A0A291GD49</accession>
<keyword evidence="2" id="KW-0812">Transmembrane</keyword>
<feature type="transmembrane region" description="Helical" evidence="2">
    <location>
        <begin position="7"/>
        <end position="30"/>
    </location>
</feature>
<evidence type="ECO:0000313" key="3">
    <source>
        <dbReference type="EMBL" id="ATG48309.1"/>
    </source>
</evidence>
<reference evidence="3 4" key="1">
    <citation type="submission" date="2017-06" db="EMBL/GenBank/DDBJ databases">
        <title>Celeribacter sp. TSPH2 complete genome sequence.</title>
        <authorList>
            <person name="Woo J.-H."/>
            <person name="Kim H.-S."/>
        </authorList>
    </citation>
    <scope>NUCLEOTIDE SEQUENCE [LARGE SCALE GENOMIC DNA]</scope>
    <source>
        <strain evidence="3 4">TSPH2</strain>
    </source>
</reference>
<sequence>MVSKKDTIVITLITVFVVTPAILALTAYFVTRNPSLRPLGITVERLTEAGQIENKSLIIAVVDIGQEAKATSTRDQYKTALETAFARMEAKVQVKFRTIPGSREVNVTYLVGESRIGPFPIARAAAGVAAATQAERMVVAQRKAVEKEQERRAQMKRDGFWPHVLE</sequence>
<dbReference type="Proteomes" id="UP000217935">
    <property type="component" value="Chromosome"/>
</dbReference>
<evidence type="ECO:0000256" key="1">
    <source>
        <dbReference type="SAM" id="Coils"/>
    </source>
</evidence>
<name>A0A291GD49_9RHOB</name>
<dbReference type="EMBL" id="CP022196">
    <property type="protein sequence ID" value="ATG48309.1"/>
    <property type="molecule type" value="Genomic_DNA"/>
</dbReference>
<gene>
    <name evidence="3" type="ORF">CEW89_12490</name>
</gene>
<keyword evidence="1" id="KW-0175">Coiled coil</keyword>
<dbReference type="KEGG" id="ceh:CEW89_12490"/>
<protein>
    <submittedName>
        <fullName evidence="3">Uncharacterized protein</fullName>
    </submittedName>
</protein>
<organism evidence="3 4">
    <name type="scientific">Celeribacter ethanolicus</name>
    <dbReference type="NCBI Taxonomy" id="1758178"/>
    <lineage>
        <taxon>Bacteria</taxon>
        <taxon>Pseudomonadati</taxon>
        <taxon>Pseudomonadota</taxon>
        <taxon>Alphaproteobacteria</taxon>
        <taxon>Rhodobacterales</taxon>
        <taxon>Roseobacteraceae</taxon>
        <taxon>Celeribacter</taxon>
    </lineage>
</organism>
<proteinExistence type="predicted"/>